<dbReference type="InterPro" id="IPR016154">
    <property type="entry name" value="Heat_shock_Hsp33_C"/>
</dbReference>
<evidence type="ECO:0000256" key="4">
    <source>
        <dbReference type="ARBA" id="ARBA00023186"/>
    </source>
</evidence>
<dbReference type="SUPFAM" id="SSF64397">
    <property type="entry name" value="Hsp33 domain"/>
    <property type="match status" value="1"/>
</dbReference>
<accession>A0AA96LF65</accession>
<dbReference type="Gene3D" id="3.55.30.10">
    <property type="entry name" value="Hsp33 domain"/>
    <property type="match status" value="1"/>
</dbReference>
<evidence type="ECO:0000256" key="5">
    <source>
        <dbReference type="ARBA" id="ARBA00023284"/>
    </source>
</evidence>
<keyword evidence="5" id="KW-0676">Redox-active center</keyword>
<protein>
    <submittedName>
        <fullName evidence="6">Hsp33 family molecular chaperone HslO</fullName>
    </submittedName>
</protein>
<dbReference type="Proteomes" id="UP001305702">
    <property type="component" value="Chromosome"/>
</dbReference>
<evidence type="ECO:0000313" key="6">
    <source>
        <dbReference type="EMBL" id="WNQ12083.1"/>
    </source>
</evidence>
<name>A0AA96LF65_9BACL</name>
<keyword evidence="3" id="KW-1015">Disulfide bond</keyword>
<evidence type="ECO:0000256" key="1">
    <source>
        <dbReference type="ARBA" id="ARBA00022490"/>
    </source>
</evidence>
<keyword evidence="1" id="KW-0963">Cytoplasm</keyword>
<dbReference type="GO" id="GO:0044183">
    <property type="term" value="F:protein folding chaperone"/>
    <property type="evidence" value="ECO:0007669"/>
    <property type="project" value="TreeGrafter"/>
</dbReference>
<dbReference type="SUPFAM" id="SSF118352">
    <property type="entry name" value="HSP33 redox switch-like"/>
    <property type="match status" value="1"/>
</dbReference>
<dbReference type="EMBL" id="CP130318">
    <property type="protein sequence ID" value="WNQ12083.1"/>
    <property type="molecule type" value="Genomic_DNA"/>
</dbReference>
<organism evidence="6 7">
    <name type="scientific">Paenibacillus aurantius</name>
    <dbReference type="NCBI Taxonomy" id="2918900"/>
    <lineage>
        <taxon>Bacteria</taxon>
        <taxon>Bacillati</taxon>
        <taxon>Bacillota</taxon>
        <taxon>Bacilli</taxon>
        <taxon>Bacillales</taxon>
        <taxon>Paenibacillaceae</taxon>
        <taxon>Paenibacillus</taxon>
    </lineage>
</organism>
<dbReference type="GO" id="GO:0051082">
    <property type="term" value="F:unfolded protein binding"/>
    <property type="evidence" value="ECO:0007669"/>
    <property type="project" value="InterPro"/>
</dbReference>
<proteinExistence type="predicted"/>
<dbReference type="GO" id="GO:0005737">
    <property type="term" value="C:cytoplasm"/>
    <property type="evidence" value="ECO:0007669"/>
    <property type="project" value="InterPro"/>
</dbReference>
<dbReference type="Gene3D" id="3.90.1280.10">
    <property type="entry name" value="HSP33 redox switch-like"/>
    <property type="match status" value="1"/>
</dbReference>
<dbReference type="PANTHER" id="PTHR30111">
    <property type="entry name" value="33 KDA CHAPERONIN"/>
    <property type="match status" value="1"/>
</dbReference>
<keyword evidence="2" id="KW-0862">Zinc</keyword>
<keyword evidence="4" id="KW-0143">Chaperone</keyword>
<gene>
    <name evidence="6" type="ORF">MJA45_03200</name>
</gene>
<evidence type="ECO:0000256" key="2">
    <source>
        <dbReference type="ARBA" id="ARBA00022833"/>
    </source>
</evidence>
<keyword evidence="7" id="KW-1185">Reference proteome</keyword>
<dbReference type="Pfam" id="PF01430">
    <property type="entry name" value="HSP33"/>
    <property type="match status" value="1"/>
</dbReference>
<dbReference type="PANTHER" id="PTHR30111:SF1">
    <property type="entry name" value="33 KDA CHAPERONIN"/>
    <property type="match status" value="1"/>
</dbReference>
<reference evidence="6 7" key="1">
    <citation type="submission" date="2022-02" db="EMBL/GenBank/DDBJ databases">
        <title>Paenibacillus sp. MBLB1776 Whole Genome Shotgun Sequencing.</title>
        <authorList>
            <person name="Hwang C.Y."/>
            <person name="Cho E.-S."/>
            <person name="Seo M.-J."/>
        </authorList>
    </citation>
    <scope>NUCLEOTIDE SEQUENCE [LARGE SCALE GENOMIC DNA]</scope>
    <source>
        <strain evidence="6 7">MBLB1776</strain>
    </source>
</reference>
<dbReference type="KEGG" id="paun:MJA45_03200"/>
<sequence length="285" mass="31257">MEALLIKTLVGDKQARVLYMDGTRLLQALGRLQPAERLLRSAAAEAASLAGLLTGTLKEGQRVTMKIRMSDSRRRIQADADAEGTVRCFLSGEWAQTGPKDTPSTMKEMIGPRGRIQVIRDLGLSSVCTGITDMPHGHLADDLAHYFRQSEQIPTWFMVHTLFGEDNDIRCGFAVMAQLLPGAPDGLLSEIAGRITGYQDAWKGPMTVDALAGLPRLLFPDTVPLGRQSVRLFCGCSKEALFPMLYSLDKKEVVAACAANQAMEAVCHRCGARYCYEPDELARLR</sequence>
<dbReference type="RefSeq" id="WP_315605860.1">
    <property type="nucleotide sequence ID" value="NZ_CP130318.1"/>
</dbReference>
<dbReference type="InterPro" id="IPR000397">
    <property type="entry name" value="Heat_shock_Hsp33"/>
</dbReference>
<dbReference type="GO" id="GO:0042026">
    <property type="term" value="P:protein refolding"/>
    <property type="evidence" value="ECO:0007669"/>
    <property type="project" value="TreeGrafter"/>
</dbReference>
<evidence type="ECO:0000313" key="7">
    <source>
        <dbReference type="Proteomes" id="UP001305702"/>
    </source>
</evidence>
<dbReference type="InterPro" id="IPR016153">
    <property type="entry name" value="Heat_shock_Hsp33_N"/>
</dbReference>
<evidence type="ECO:0000256" key="3">
    <source>
        <dbReference type="ARBA" id="ARBA00023157"/>
    </source>
</evidence>
<dbReference type="AlphaFoldDB" id="A0AA96LF65"/>